<comment type="caution">
    <text evidence="1">The sequence shown here is derived from an EMBL/GenBank/DDBJ whole genome shotgun (WGS) entry which is preliminary data.</text>
</comment>
<protein>
    <submittedName>
        <fullName evidence="1">Uncharacterized protein</fullName>
    </submittedName>
</protein>
<name>A0ABN0NPR4_9BACT</name>
<organism evidence="1 2">
    <name type="scientific">Prevotella disiens JCM 6334 = ATCC 29426</name>
    <dbReference type="NCBI Taxonomy" id="1235811"/>
    <lineage>
        <taxon>Bacteria</taxon>
        <taxon>Pseudomonadati</taxon>
        <taxon>Bacteroidota</taxon>
        <taxon>Bacteroidia</taxon>
        <taxon>Bacteroidales</taxon>
        <taxon>Prevotellaceae</taxon>
        <taxon>Prevotella</taxon>
    </lineage>
</organism>
<reference evidence="1 2" key="1">
    <citation type="submission" date="2013-06" db="EMBL/GenBank/DDBJ databases">
        <authorList>
            <person name="Weinstock G."/>
            <person name="Sodergren E."/>
            <person name="Lobos E.A."/>
            <person name="Fulton L."/>
            <person name="Fulton R."/>
            <person name="Courtney L."/>
            <person name="Fronick C."/>
            <person name="O'Laughlin M."/>
            <person name="Godfrey J."/>
            <person name="Wilson R.M."/>
            <person name="Miner T."/>
            <person name="Farmer C."/>
            <person name="Delehaunty K."/>
            <person name="Cordes M."/>
            <person name="Minx P."/>
            <person name="Tomlinson C."/>
            <person name="Chen J."/>
            <person name="Wollam A."/>
            <person name="Pepin K.H."/>
            <person name="Bhonagiri V."/>
            <person name="Zhang X."/>
            <person name="Warren W."/>
            <person name="Mitreva M."/>
            <person name="Mardis E.R."/>
            <person name="Wilson R.K."/>
        </authorList>
    </citation>
    <scope>NUCLEOTIDE SEQUENCE [LARGE SCALE GENOMIC DNA]</scope>
    <source>
        <strain evidence="1 2">ATCC 29426</strain>
    </source>
</reference>
<evidence type="ECO:0000313" key="2">
    <source>
        <dbReference type="Proteomes" id="UP000016660"/>
    </source>
</evidence>
<keyword evidence="2" id="KW-1185">Reference proteome</keyword>
<dbReference type="Proteomes" id="UP000016660">
    <property type="component" value="Unassembled WGS sequence"/>
</dbReference>
<dbReference type="EMBL" id="AWUY01000227">
    <property type="protein sequence ID" value="ERJ73053.1"/>
    <property type="molecule type" value="Genomic_DNA"/>
</dbReference>
<proteinExistence type="predicted"/>
<sequence>MQNKGIISIFFCNFVTWRSGDRSLFEAEKLHPNKTKKRK</sequence>
<evidence type="ECO:0000313" key="1">
    <source>
        <dbReference type="EMBL" id="ERJ73053.1"/>
    </source>
</evidence>
<gene>
    <name evidence="1" type="ORF">HMPREF0653_02260</name>
</gene>
<accession>A0ABN0NPR4</accession>